<dbReference type="InterPro" id="IPR012337">
    <property type="entry name" value="RNaseH-like_sf"/>
</dbReference>
<sequence length="947" mass="106232">MKVRPAGHSHAPISTPLRTNAASYNSEIVDAVREVLEELKIPKLGRTFVEQALLAPSRMTGAARRNLSGRYPSTRMGVTIQFESGTLELATIDELEHDEAVIAFCDQTPKIKLAYQAASGKTKSYLVTPDFVVICASRVFLIECKPLDVIRRKAEAEPELYAYANGRWTCPPAQRQAADMGFEHELWSEERFNAIRRGNLTLLSDYVFMRDGSPAHESLQPRIEEICELVRGAGVITIASLLQARPGLTIDHVYASIASERIAADLGGTSLLRHETCSLYPDKATMQAMKGSADGIGLAASWVGPTVVDLKPGAVVEWDGLSAEVVNAGAEQIHFKREDGSLLSLNRGVVAELIRATKLVQHRSLSAAVDDRVAAAQKFILSCRVEDLEVANERLATIWPVIKGWTIAENRTVRRWVHSYREAEASFGYGFPGLVPKFIACGNRQRRLLEDQLKIVTKIVNELWLNDRNINKRRVHEAIALECNEAGLPVPGYSWLCRFIEELPQYEAKVARQGRKAAYGISPRESEDPDVLLNSEPVRIWERAHIDHTQIDLELICSSTGVNLGRPWVTVMIDHFSRRIVGFFLTFDPPSYRSVLMTLRDCVRRYGRLPDAIVVDGGKEFRSTWFEVACAFNQVRIMRRPPRQGRFGAQIERFFGTHNTMLLHTLKGNTQLRKNVRQMTPEVDPSRAAIWTFGELNELLCDFYYQIYDQAEHSSILCSPRVAFDRSLARHGTRDMRRVVYDEAFQIMTCPSTDKGHAKVQPDGVKINYFYYNSPRLKKHLGTSVQVRYEPFDISVAWAFLDNQWVRLRCRFESLLLGLGEREVAMVTEEYRRLYGAARRRRLNDTSLAEFLREVQKKELLLTERKRAMEQYLTFGTPHARAEADSDSALPAPAPAVPSPESPASAVPAAPAAPATPAAPAEPVGAAAVPAAELPVDFDENEEMETF</sequence>
<dbReference type="InterPro" id="IPR015378">
    <property type="entry name" value="Transposase-like_Mu_C"/>
</dbReference>
<reference evidence="3 4" key="1">
    <citation type="submission" date="2019-03" db="EMBL/GenBank/DDBJ databases">
        <title>Genomic Encyclopedia of Type Strains, Phase IV (KMG-IV): sequencing the most valuable type-strain genomes for metagenomic binning, comparative biology and taxonomic classification.</title>
        <authorList>
            <person name="Goeker M."/>
        </authorList>
    </citation>
    <scope>NUCLEOTIDE SEQUENCE [LARGE SCALE GENOMIC DNA]</scope>
    <source>
        <strain evidence="3 4">DSM 654</strain>
    </source>
</reference>
<feature type="compositionally biased region" description="Pro residues" evidence="1">
    <location>
        <begin position="892"/>
        <end position="901"/>
    </location>
</feature>
<dbReference type="Proteomes" id="UP000295110">
    <property type="component" value="Unassembled WGS sequence"/>
</dbReference>
<comment type="caution">
    <text evidence="3">The sequence shown here is derived from an EMBL/GenBank/DDBJ whole genome shotgun (WGS) entry which is preliminary data.</text>
</comment>
<dbReference type="AlphaFoldDB" id="A0A4R3VG46"/>
<dbReference type="OrthoDB" id="5439087at2"/>
<feature type="compositionally biased region" description="Low complexity" evidence="1">
    <location>
        <begin position="902"/>
        <end position="926"/>
    </location>
</feature>
<name>A0A4R3VG46_ROSSA</name>
<gene>
    <name evidence="3" type="ORF">EV671_1001162</name>
</gene>
<evidence type="ECO:0000259" key="2">
    <source>
        <dbReference type="PROSITE" id="PS50994"/>
    </source>
</evidence>
<protein>
    <submittedName>
        <fullName evidence="3">Mu transposase-like protein</fullName>
    </submittedName>
</protein>
<dbReference type="Pfam" id="PF00665">
    <property type="entry name" value="rve"/>
    <property type="match status" value="1"/>
</dbReference>
<evidence type="ECO:0000313" key="4">
    <source>
        <dbReference type="Proteomes" id="UP000295110"/>
    </source>
</evidence>
<evidence type="ECO:0000313" key="3">
    <source>
        <dbReference type="EMBL" id="TCV04407.1"/>
    </source>
</evidence>
<dbReference type="PROSITE" id="PS50994">
    <property type="entry name" value="INTEGRASE"/>
    <property type="match status" value="1"/>
</dbReference>
<accession>A0A4R3VG46</accession>
<dbReference type="GO" id="GO:0015074">
    <property type="term" value="P:DNA integration"/>
    <property type="evidence" value="ECO:0007669"/>
    <property type="project" value="InterPro"/>
</dbReference>
<feature type="region of interest" description="Disordered" evidence="1">
    <location>
        <begin position="880"/>
        <end position="926"/>
    </location>
</feature>
<proteinExistence type="predicted"/>
<dbReference type="RefSeq" id="WP_132569108.1">
    <property type="nucleotide sequence ID" value="NZ_CBCSGL010000004.1"/>
</dbReference>
<evidence type="ECO:0000256" key="1">
    <source>
        <dbReference type="SAM" id="MobiDB-lite"/>
    </source>
</evidence>
<organism evidence="3 4">
    <name type="scientific">Roseateles saccharophilus</name>
    <name type="common">Pseudomonas saccharophila</name>
    <dbReference type="NCBI Taxonomy" id="304"/>
    <lineage>
        <taxon>Bacteria</taxon>
        <taxon>Pseudomonadati</taxon>
        <taxon>Pseudomonadota</taxon>
        <taxon>Betaproteobacteria</taxon>
        <taxon>Burkholderiales</taxon>
        <taxon>Sphaerotilaceae</taxon>
        <taxon>Roseateles</taxon>
    </lineage>
</organism>
<keyword evidence="4" id="KW-1185">Reference proteome</keyword>
<dbReference type="Pfam" id="PF09299">
    <property type="entry name" value="Mu-transpos_C"/>
    <property type="match status" value="1"/>
</dbReference>
<dbReference type="EMBL" id="SMBU01000001">
    <property type="protein sequence ID" value="TCV04407.1"/>
    <property type="molecule type" value="Genomic_DNA"/>
</dbReference>
<feature type="domain" description="Integrase catalytic" evidence="2">
    <location>
        <begin position="533"/>
        <end position="728"/>
    </location>
</feature>
<dbReference type="GO" id="GO:0003676">
    <property type="term" value="F:nucleic acid binding"/>
    <property type="evidence" value="ECO:0007669"/>
    <property type="project" value="InterPro"/>
</dbReference>
<dbReference type="Gene3D" id="3.30.420.10">
    <property type="entry name" value="Ribonuclease H-like superfamily/Ribonuclease H"/>
    <property type="match status" value="1"/>
</dbReference>
<dbReference type="SUPFAM" id="SSF53098">
    <property type="entry name" value="Ribonuclease H-like"/>
    <property type="match status" value="1"/>
</dbReference>
<dbReference type="InterPro" id="IPR001584">
    <property type="entry name" value="Integrase_cat-core"/>
</dbReference>
<dbReference type="InterPro" id="IPR036397">
    <property type="entry name" value="RNaseH_sf"/>
</dbReference>